<evidence type="ECO:0000256" key="2">
    <source>
        <dbReference type="ARBA" id="ARBA00022692"/>
    </source>
</evidence>
<dbReference type="InterPro" id="IPR010432">
    <property type="entry name" value="RDD"/>
</dbReference>
<dbReference type="GO" id="GO:0016020">
    <property type="term" value="C:membrane"/>
    <property type="evidence" value="ECO:0007669"/>
    <property type="project" value="UniProtKB-SubCell"/>
</dbReference>
<keyword evidence="4 6" id="KW-0472">Membrane</keyword>
<feature type="domain" description="RDD" evidence="7">
    <location>
        <begin position="93"/>
        <end position="191"/>
    </location>
</feature>
<dbReference type="EMBL" id="BOMH01000018">
    <property type="protein sequence ID" value="GID64795.1"/>
    <property type="molecule type" value="Genomic_DNA"/>
</dbReference>
<organism evidence="8 9">
    <name type="scientific">Actinoplanes cyaneus</name>
    <dbReference type="NCBI Taxonomy" id="52696"/>
    <lineage>
        <taxon>Bacteria</taxon>
        <taxon>Bacillati</taxon>
        <taxon>Actinomycetota</taxon>
        <taxon>Actinomycetes</taxon>
        <taxon>Micromonosporales</taxon>
        <taxon>Micromonosporaceae</taxon>
        <taxon>Actinoplanes</taxon>
    </lineage>
</organism>
<reference evidence="8" key="1">
    <citation type="submission" date="2021-01" db="EMBL/GenBank/DDBJ databases">
        <title>Whole genome shotgun sequence of Actinoplanes cyaneus NBRC 14990.</title>
        <authorList>
            <person name="Komaki H."/>
            <person name="Tamura T."/>
        </authorList>
    </citation>
    <scope>NUCLEOTIDE SEQUENCE</scope>
    <source>
        <strain evidence="8">NBRC 14990</strain>
    </source>
</reference>
<feature type="transmembrane region" description="Helical" evidence="6">
    <location>
        <begin position="98"/>
        <end position="117"/>
    </location>
</feature>
<evidence type="ECO:0000256" key="3">
    <source>
        <dbReference type="ARBA" id="ARBA00022989"/>
    </source>
</evidence>
<keyword evidence="2 6" id="KW-0812">Transmembrane</keyword>
<protein>
    <recommendedName>
        <fullName evidence="7">RDD domain-containing protein</fullName>
    </recommendedName>
</protein>
<dbReference type="AlphaFoldDB" id="A0A919IMM2"/>
<evidence type="ECO:0000259" key="7">
    <source>
        <dbReference type="Pfam" id="PF06271"/>
    </source>
</evidence>
<sequence length="197" mass="20549">MTHPQPDGTQHPEPAAQAPATPPPYTGVTADPGVPPAHHPSAGVPPVAAYQPPTGVPAAAAYQPPAPEYAAPYAQAYAAPEPRLVSPGGRLGAQLLEFLLICVTAGIGWIVWALLILDRGQTPARQLLGHVVADATTGAPLTWGPMFVRELLVKGLLGYIASAVTVGVYSLVDSVMVFGRRNQTLHDRISGSIVVHR</sequence>
<name>A0A919IMM2_9ACTN</name>
<dbReference type="Pfam" id="PF06271">
    <property type="entry name" value="RDD"/>
    <property type="match status" value="1"/>
</dbReference>
<evidence type="ECO:0000256" key="5">
    <source>
        <dbReference type="SAM" id="MobiDB-lite"/>
    </source>
</evidence>
<accession>A0A919IMM2</accession>
<evidence type="ECO:0000256" key="4">
    <source>
        <dbReference type="ARBA" id="ARBA00023136"/>
    </source>
</evidence>
<evidence type="ECO:0000256" key="6">
    <source>
        <dbReference type="SAM" id="Phobius"/>
    </source>
</evidence>
<feature type="region of interest" description="Disordered" evidence="5">
    <location>
        <begin position="1"/>
        <end position="49"/>
    </location>
</feature>
<evidence type="ECO:0000256" key="1">
    <source>
        <dbReference type="ARBA" id="ARBA00004141"/>
    </source>
</evidence>
<evidence type="ECO:0000313" key="9">
    <source>
        <dbReference type="Proteomes" id="UP000619479"/>
    </source>
</evidence>
<dbReference type="RefSeq" id="WP_203740351.1">
    <property type="nucleotide sequence ID" value="NZ_BAAAUC010000025.1"/>
</dbReference>
<feature type="transmembrane region" description="Helical" evidence="6">
    <location>
        <begin position="156"/>
        <end position="178"/>
    </location>
</feature>
<keyword evidence="3 6" id="KW-1133">Transmembrane helix</keyword>
<proteinExistence type="predicted"/>
<comment type="caution">
    <text evidence="8">The sequence shown here is derived from an EMBL/GenBank/DDBJ whole genome shotgun (WGS) entry which is preliminary data.</text>
</comment>
<dbReference type="Proteomes" id="UP000619479">
    <property type="component" value="Unassembled WGS sequence"/>
</dbReference>
<gene>
    <name evidence="8" type="ORF">Acy02nite_26760</name>
</gene>
<keyword evidence="9" id="KW-1185">Reference proteome</keyword>
<evidence type="ECO:0000313" key="8">
    <source>
        <dbReference type="EMBL" id="GID64795.1"/>
    </source>
</evidence>
<comment type="subcellular location">
    <subcellularLocation>
        <location evidence="1">Membrane</location>
        <topology evidence="1">Multi-pass membrane protein</topology>
    </subcellularLocation>
</comment>